<reference evidence="2 3" key="1">
    <citation type="journal article" date="2022" name="Mar. Drugs">
        <title>Bioassay-Guided Fractionation Leads to the Detection of Cholic Acid Generated by the Rare Thalassomonas sp.</title>
        <authorList>
            <person name="Pheiffer F."/>
            <person name="Schneider Y.K."/>
            <person name="Hansen E.H."/>
            <person name="Andersen J.H."/>
            <person name="Isaksson J."/>
            <person name="Busche T."/>
            <person name="R C."/>
            <person name="Kalinowski J."/>
            <person name="Zyl L.V."/>
            <person name="Trindade M."/>
        </authorList>
    </citation>
    <scope>NUCLEOTIDE SEQUENCE [LARGE SCALE GENOMIC DNA]</scope>
    <source>
        <strain evidence="2 3">A5K-61T</strain>
    </source>
</reference>
<proteinExistence type="predicted"/>
<accession>A0ABY7VIL4</accession>
<name>A0ABY7VIL4_9GAMM</name>
<keyword evidence="1" id="KW-0732">Signal</keyword>
<dbReference type="Gene3D" id="2.40.160.130">
    <property type="entry name" value="Capsule assembly protein Wzi"/>
    <property type="match status" value="1"/>
</dbReference>
<dbReference type="Proteomes" id="UP001215231">
    <property type="component" value="Chromosome"/>
</dbReference>
<dbReference type="Pfam" id="PF14052">
    <property type="entry name" value="Caps_assemb_Wzi"/>
    <property type="match status" value="1"/>
</dbReference>
<evidence type="ECO:0000256" key="1">
    <source>
        <dbReference type="SAM" id="SignalP"/>
    </source>
</evidence>
<evidence type="ECO:0000313" key="3">
    <source>
        <dbReference type="Proteomes" id="UP001215231"/>
    </source>
</evidence>
<sequence>MKLFCALLACASLSSFVQAAPWVEADNIYLRADIQLLSDHKVIKAPINRFPLMWADIAADLDEVNLNTLDSNLNRSYQRVIFHLNQAKRSSQPASIKIAAATDRPKFKHFGDSQSEKTEITSSKTFVTSNFAAHLEIHKVADAIDDKSFRLDGSYLAYKLGNWNIIGGAVPMWWGPGWDSALLMSTNARPVPGISLNRQQAVAFETPWLSWLGPWSFNTFMGKMEDNGRAIPNTLLWSSRLSLKPFSSLELGLSRSTMWGGEGRGNGLSDFWDVIIPSESDNKEDNPTDVNDLGSIDLRWSTSALGQNFGIYYEMAFEDYGISSITPSKRSHLAGIDTDFFFGDSLYSVFFEASDTYHAECACIYEHDVYRTGYRYRDKEIGSTYGSNAGSITLGVIAQPESDSYWQASVSKIELNKNNENKLVSGDNLSYQEILELRGSYRFTWAKSRWQVGALARKTEINNNTENDFEASLSWEYKF</sequence>
<dbReference type="EMBL" id="CP059693">
    <property type="protein sequence ID" value="WDE12999.1"/>
    <property type="molecule type" value="Genomic_DNA"/>
</dbReference>
<protein>
    <submittedName>
        <fullName evidence="2">Capsule assembly Wzi family protein</fullName>
    </submittedName>
</protein>
<feature type="signal peptide" evidence="1">
    <location>
        <begin position="1"/>
        <end position="19"/>
    </location>
</feature>
<evidence type="ECO:0000313" key="2">
    <source>
        <dbReference type="EMBL" id="WDE12999.1"/>
    </source>
</evidence>
<dbReference type="InterPro" id="IPR038636">
    <property type="entry name" value="Wzi_sf"/>
</dbReference>
<organism evidence="2 3">
    <name type="scientific">Thalassomonas haliotis</name>
    <dbReference type="NCBI Taxonomy" id="485448"/>
    <lineage>
        <taxon>Bacteria</taxon>
        <taxon>Pseudomonadati</taxon>
        <taxon>Pseudomonadota</taxon>
        <taxon>Gammaproteobacteria</taxon>
        <taxon>Alteromonadales</taxon>
        <taxon>Colwelliaceae</taxon>
        <taxon>Thalassomonas</taxon>
    </lineage>
</organism>
<feature type="chain" id="PRO_5045976262" evidence="1">
    <location>
        <begin position="20"/>
        <end position="479"/>
    </location>
</feature>
<keyword evidence="3" id="KW-1185">Reference proteome</keyword>
<dbReference type="RefSeq" id="WP_274053335.1">
    <property type="nucleotide sequence ID" value="NZ_CP059693.1"/>
</dbReference>
<dbReference type="InterPro" id="IPR026950">
    <property type="entry name" value="Caps_assemb_Wzi"/>
</dbReference>
<gene>
    <name evidence="2" type="ORF">H3N35_05955</name>
</gene>